<dbReference type="GO" id="GO:0031144">
    <property type="term" value="P:proteasome localization"/>
    <property type="evidence" value="ECO:0007669"/>
    <property type="project" value="UniProtKB-UniRule"/>
</dbReference>
<comment type="similarity">
    <text evidence="1 3">Belongs to the cut8/STS1 family.</text>
</comment>
<feature type="compositionally biased region" description="Low complexity" evidence="4">
    <location>
        <begin position="43"/>
        <end position="92"/>
    </location>
</feature>
<dbReference type="GO" id="GO:0070628">
    <property type="term" value="F:proteasome binding"/>
    <property type="evidence" value="ECO:0007669"/>
    <property type="project" value="TreeGrafter"/>
</dbReference>
<evidence type="ECO:0000256" key="3">
    <source>
        <dbReference type="RuleBase" id="RU368013"/>
    </source>
</evidence>
<keyword evidence="3" id="KW-0963">Cytoplasm</keyword>
<dbReference type="GO" id="GO:0005737">
    <property type="term" value="C:cytoplasm"/>
    <property type="evidence" value="ECO:0007669"/>
    <property type="project" value="UniProtKB-SubCell"/>
</dbReference>
<comment type="function">
    <text evidence="3">Involved in ubiquitin-mediated protein degradation. Regulatory factor in the ubiquitin/proteasome pathway that controls the turnover of proteasome substrates. Targets proteasomes to the nucleus and facilitates the degradation of nuclear proteins.</text>
</comment>
<feature type="region of interest" description="Disordered" evidence="4">
    <location>
        <begin position="43"/>
        <end position="132"/>
    </location>
</feature>
<evidence type="ECO:0000256" key="4">
    <source>
        <dbReference type="SAM" id="MobiDB-lite"/>
    </source>
</evidence>
<dbReference type="STRING" id="329046.A0A1Y2BUR4"/>
<dbReference type="Proteomes" id="UP000193642">
    <property type="component" value="Unassembled WGS sequence"/>
</dbReference>
<keyword evidence="6" id="KW-1185">Reference proteome</keyword>
<reference evidence="5 6" key="1">
    <citation type="submission" date="2016-07" db="EMBL/GenBank/DDBJ databases">
        <title>Pervasive Adenine N6-methylation of Active Genes in Fungi.</title>
        <authorList>
            <consortium name="DOE Joint Genome Institute"/>
            <person name="Mondo S.J."/>
            <person name="Dannebaum R.O."/>
            <person name="Kuo R.C."/>
            <person name="Labutti K."/>
            <person name="Haridas S."/>
            <person name="Kuo A."/>
            <person name="Salamov A."/>
            <person name="Ahrendt S.R."/>
            <person name="Lipzen A."/>
            <person name="Sullivan W."/>
            <person name="Andreopoulos W.B."/>
            <person name="Clum A."/>
            <person name="Lindquist E."/>
            <person name="Daum C."/>
            <person name="Ramamoorthy G.K."/>
            <person name="Gryganskyi A."/>
            <person name="Culley D."/>
            <person name="Magnuson J.K."/>
            <person name="James T.Y."/>
            <person name="O'Malley M.A."/>
            <person name="Stajich J.E."/>
            <person name="Spatafora J.W."/>
            <person name="Visel A."/>
            <person name="Grigoriev I.V."/>
        </authorList>
    </citation>
    <scope>NUCLEOTIDE SEQUENCE [LARGE SCALE GENOMIC DNA]</scope>
    <source>
        <strain evidence="5 6">JEL800</strain>
    </source>
</reference>
<comment type="subunit">
    <text evidence="3">Binds the proteasome.</text>
</comment>
<dbReference type="InterPro" id="IPR013868">
    <property type="entry name" value="Cut8/Sts1_fam"/>
</dbReference>
<evidence type="ECO:0000313" key="6">
    <source>
        <dbReference type="Proteomes" id="UP000193642"/>
    </source>
</evidence>
<comment type="subcellular location">
    <subcellularLocation>
        <location evidence="3">Cytoplasm</location>
    </subcellularLocation>
    <subcellularLocation>
        <location evidence="3">Nucleus</location>
    </subcellularLocation>
</comment>
<dbReference type="OrthoDB" id="10061064at2759"/>
<sequence length="463" mass="50254">MSQFKVSWGTVLPAVNSAADSFGSLASESMSLHGSAQSMSAASGASAVESNTSSTTLPPSASATTTTTATATATAAVVSHTPTSTNTHTSTSTRKRKVEEDDFDMDSNSASNSNSTSTSPSARSRPRIAPRVAPAKRLRLVWDGERERDGQANETERSLPLARILETLEKDQLLGLLKDLVKADPSLASKAAALLPRPTLDSAARHLLQSLDALDQAFPYSQRGRDRSSDYAANRVKKHLQHSLEILSLYLTHFTEPCSYPLNLIHEYPQQSFAFLSFAASQILPRLPIFQTSARNQDSHGTHEAYRLVARAWRVSIAECNRRVREEGRLFPSQMCGGWLRDLISTNQFVISSSNTQSSNESQSQSSSSSTSNNNNNNNASTSNGGKFGFQEAIQEFMRGEIGWIAVESNTQHQYPPFESFHHQQQQQQSFVSLPQQGPGVNHYGNLNVGGGNSGANNSVIGF</sequence>
<comment type="caution">
    <text evidence="5">The sequence shown here is derived from an EMBL/GenBank/DDBJ whole genome shotgun (WGS) entry which is preliminary data.</text>
</comment>
<dbReference type="GO" id="GO:0071630">
    <property type="term" value="P:nuclear protein quality control by the ubiquitin-proteasome system"/>
    <property type="evidence" value="ECO:0007669"/>
    <property type="project" value="UniProtKB-UniRule"/>
</dbReference>
<dbReference type="AlphaFoldDB" id="A0A1Y2BUR4"/>
<dbReference type="PANTHER" id="PTHR28032:SF1">
    <property type="entry name" value="FI02826P"/>
    <property type="match status" value="1"/>
</dbReference>
<evidence type="ECO:0000256" key="2">
    <source>
        <dbReference type="ARBA" id="ARBA00023242"/>
    </source>
</evidence>
<dbReference type="Pfam" id="PF08559">
    <property type="entry name" value="Cut8"/>
    <property type="match status" value="1"/>
</dbReference>
<proteinExistence type="inferred from homology"/>
<name>A0A1Y2BUR4_9FUNG</name>
<keyword evidence="3" id="KW-0653">Protein transport</keyword>
<dbReference type="Gene3D" id="1.20.58.1590">
    <property type="entry name" value="Tethering factor for nuclear proteasome Cut8/Sts1"/>
    <property type="match status" value="1"/>
</dbReference>
<protein>
    <recommendedName>
        <fullName evidence="3">Tethering factor for nuclear proteasome STS1</fullName>
    </recommendedName>
</protein>
<organism evidence="5 6">
    <name type="scientific">Rhizoclosmatium globosum</name>
    <dbReference type="NCBI Taxonomy" id="329046"/>
    <lineage>
        <taxon>Eukaryota</taxon>
        <taxon>Fungi</taxon>
        <taxon>Fungi incertae sedis</taxon>
        <taxon>Chytridiomycota</taxon>
        <taxon>Chytridiomycota incertae sedis</taxon>
        <taxon>Chytridiomycetes</taxon>
        <taxon>Chytridiales</taxon>
        <taxon>Chytriomycetaceae</taxon>
        <taxon>Rhizoclosmatium</taxon>
    </lineage>
</organism>
<feature type="region of interest" description="Disordered" evidence="4">
    <location>
        <begin position="354"/>
        <end position="387"/>
    </location>
</feature>
<feature type="compositionally biased region" description="Low complexity" evidence="4">
    <location>
        <begin position="107"/>
        <end position="123"/>
    </location>
</feature>
<dbReference type="PANTHER" id="PTHR28032">
    <property type="entry name" value="FI02826P"/>
    <property type="match status" value="1"/>
</dbReference>
<dbReference type="EMBL" id="MCGO01000044">
    <property type="protein sequence ID" value="ORY38414.1"/>
    <property type="molecule type" value="Genomic_DNA"/>
</dbReference>
<keyword evidence="3" id="KW-0813">Transport</keyword>
<keyword evidence="2 3" id="KW-0539">Nucleus</keyword>
<dbReference type="InterPro" id="IPR038422">
    <property type="entry name" value="Cut8/Sts1_sf"/>
</dbReference>
<dbReference type="GO" id="GO:0031965">
    <property type="term" value="C:nuclear membrane"/>
    <property type="evidence" value="ECO:0007669"/>
    <property type="project" value="TreeGrafter"/>
</dbReference>
<evidence type="ECO:0000256" key="1">
    <source>
        <dbReference type="ARBA" id="ARBA00006199"/>
    </source>
</evidence>
<accession>A0A1Y2BUR4</accession>
<evidence type="ECO:0000313" key="5">
    <source>
        <dbReference type="EMBL" id="ORY38414.1"/>
    </source>
</evidence>
<dbReference type="GO" id="GO:0015031">
    <property type="term" value="P:protein transport"/>
    <property type="evidence" value="ECO:0007669"/>
    <property type="project" value="UniProtKB-UniRule"/>
</dbReference>
<gene>
    <name evidence="5" type="ORF">BCR33DRAFT_720781</name>
</gene>
<feature type="compositionally biased region" description="Low complexity" evidence="4">
    <location>
        <begin position="354"/>
        <end position="384"/>
    </location>
</feature>